<sequence>MVNTLGAWIVTPITVKLGITLTINATSVVMLVKRNCHLDSRLSGCFEARRHENRKAKAKAKYEVILANSAIKIAVDSLKYVSNGD</sequence>
<keyword evidence="1" id="KW-0812">Transmembrane</keyword>
<feature type="transmembrane region" description="Helical" evidence="1">
    <location>
        <begin position="6"/>
        <end position="32"/>
    </location>
</feature>
<dbReference type="AlphaFoldDB" id="A0A510UI06"/>
<name>A0A510UI06_ALIFS</name>
<accession>A0A510UI06</accession>
<evidence type="ECO:0000313" key="3">
    <source>
        <dbReference type="Proteomes" id="UP000321787"/>
    </source>
</evidence>
<reference evidence="2 3" key="1">
    <citation type="submission" date="2019-07" db="EMBL/GenBank/DDBJ databases">
        <title>Whole genome shotgun sequence of Aliivibrio fischeri NBRC 101058.</title>
        <authorList>
            <person name="Hosoyama A."/>
            <person name="Uohara A."/>
            <person name="Ohji S."/>
            <person name="Ichikawa N."/>
        </authorList>
    </citation>
    <scope>NUCLEOTIDE SEQUENCE [LARGE SCALE GENOMIC DNA]</scope>
    <source>
        <strain evidence="2 3">NBRC 101058</strain>
    </source>
</reference>
<organism evidence="2 3">
    <name type="scientific">Aliivibrio fischeri</name>
    <name type="common">Vibrio fischeri</name>
    <dbReference type="NCBI Taxonomy" id="668"/>
    <lineage>
        <taxon>Bacteria</taxon>
        <taxon>Pseudomonadati</taxon>
        <taxon>Pseudomonadota</taxon>
        <taxon>Gammaproteobacteria</taxon>
        <taxon>Vibrionales</taxon>
        <taxon>Vibrionaceae</taxon>
        <taxon>Aliivibrio</taxon>
    </lineage>
</organism>
<keyword evidence="1" id="KW-1133">Transmembrane helix</keyword>
<evidence type="ECO:0000313" key="2">
    <source>
        <dbReference type="EMBL" id="GEK12605.1"/>
    </source>
</evidence>
<protein>
    <submittedName>
        <fullName evidence="2">Uncharacterized protein</fullName>
    </submittedName>
</protein>
<gene>
    <name evidence="2" type="ORF">AFI02nite_06410</name>
</gene>
<evidence type="ECO:0000256" key="1">
    <source>
        <dbReference type="SAM" id="Phobius"/>
    </source>
</evidence>
<keyword evidence="1" id="KW-0472">Membrane</keyword>
<comment type="caution">
    <text evidence="2">The sequence shown here is derived from an EMBL/GenBank/DDBJ whole genome shotgun (WGS) entry which is preliminary data.</text>
</comment>
<proteinExistence type="predicted"/>
<dbReference type="Proteomes" id="UP000321787">
    <property type="component" value="Unassembled WGS sequence"/>
</dbReference>
<dbReference type="EMBL" id="BJTZ01000002">
    <property type="protein sequence ID" value="GEK12605.1"/>
    <property type="molecule type" value="Genomic_DNA"/>
</dbReference>